<reference evidence="1" key="1">
    <citation type="submission" date="2023-06" db="EMBL/GenBank/DDBJ databases">
        <title>Genome-scale phylogeny and comparative genomics of the fungal order Sordariales.</title>
        <authorList>
            <consortium name="Lawrence Berkeley National Laboratory"/>
            <person name="Hensen N."/>
            <person name="Bonometti L."/>
            <person name="Westerberg I."/>
            <person name="Brannstrom I.O."/>
            <person name="Guillou S."/>
            <person name="Cros-Aarteil S."/>
            <person name="Calhoun S."/>
            <person name="Haridas S."/>
            <person name="Kuo A."/>
            <person name="Mondo S."/>
            <person name="Pangilinan J."/>
            <person name="Riley R."/>
            <person name="LaButti K."/>
            <person name="Andreopoulos B."/>
            <person name="Lipzen A."/>
            <person name="Chen C."/>
            <person name="Yanf M."/>
            <person name="Daum C."/>
            <person name="Ng V."/>
            <person name="Clum A."/>
            <person name="Steindorff A."/>
            <person name="Ohm R."/>
            <person name="Martin F."/>
            <person name="Silar P."/>
            <person name="Natvig D."/>
            <person name="Lalanne C."/>
            <person name="Gautier V."/>
            <person name="Ament-velasquez S.L."/>
            <person name="Kruys A."/>
            <person name="Hutchinson M.I."/>
            <person name="Powell A.J."/>
            <person name="Barry K."/>
            <person name="Miller A.N."/>
            <person name="Grigoriev I.V."/>
            <person name="Debuchy R."/>
            <person name="Gladieux P."/>
            <person name="Thoren M.H."/>
            <person name="Johannesson H."/>
        </authorList>
    </citation>
    <scope>NUCLEOTIDE SEQUENCE</scope>
    <source>
        <strain evidence="1">SMH2392-1A</strain>
    </source>
</reference>
<organism evidence="1 2">
    <name type="scientific">Lasiosphaeria miniovina</name>
    <dbReference type="NCBI Taxonomy" id="1954250"/>
    <lineage>
        <taxon>Eukaryota</taxon>
        <taxon>Fungi</taxon>
        <taxon>Dikarya</taxon>
        <taxon>Ascomycota</taxon>
        <taxon>Pezizomycotina</taxon>
        <taxon>Sordariomycetes</taxon>
        <taxon>Sordariomycetidae</taxon>
        <taxon>Sordariales</taxon>
        <taxon>Lasiosphaeriaceae</taxon>
        <taxon>Lasiosphaeria</taxon>
    </lineage>
</organism>
<name>A0AA40AJE5_9PEZI</name>
<gene>
    <name evidence="1" type="ORF">B0T26DRAFT_271627</name>
</gene>
<keyword evidence="2" id="KW-1185">Reference proteome</keyword>
<accession>A0AA40AJE5</accession>
<dbReference type="GeneID" id="85317374"/>
<proteinExistence type="predicted"/>
<dbReference type="Proteomes" id="UP001172101">
    <property type="component" value="Unassembled WGS sequence"/>
</dbReference>
<sequence>MVLPAAPNTGYPPSLSFFPGYLTPARTFQVTVTLGSTVPTLPYSTSTYILPTFLGQDPTRSPTLDPGAHPFHLSLVGHSDPLPCVSRGFHRVCRLPSPRRRDNLLPRPAATHSAMSGTITPSLLNKTPSGLGLLSLGLRYPLSMCPIPGVHDTVHSDFAGLVGCP</sequence>
<evidence type="ECO:0000313" key="2">
    <source>
        <dbReference type="Proteomes" id="UP001172101"/>
    </source>
</evidence>
<protein>
    <submittedName>
        <fullName evidence="1">Uncharacterized protein</fullName>
    </submittedName>
</protein>
<evidence type="ECO:0000313" key="1">
    <source>
        <dbReference type="EMBL" id="KAK0716953.1"/>
    </source>
</evidence>
<dbReference type="EMBL" id="JAUIRO010000004">
    <property type="protein sequence ID" value="KAK0716953.1"/>
    <property type="molecule type" value="Genomic_DNA"/>
</dbReference>
<comment type="caution">
    <text evidence="1">The sequence shown here is derived from an EMBL/GenBank/DDBJ whole genome shotgun (WGS) entry which is preliminary data.</text>
</comment>
<dbReference type="RefSeq" id="XP_060295746.1">
    <property type="nucleotide sequence ID" value="XM_060434104.1"/>
</dbReference>
<dbReference type="AlphaFoldDB" id="A0AA40AJE5"/>